<feature type="transmembrane region" description="Helical" evidence="1">
    <location>
        <begin position="53"/>
        <end position="75"/>
    </location>
</feature>
<feature type="transmembrane region" description="Helical" evidence="1">
    <location>
        <begin position="87"/>
        <end position="108"/>
    </location>
</feature>
<keyword evidence="1" id="KW-1133">Transmembrane helix</keyword>
<keyword evidence="1" id="KW-0472">Membrane</keyword>
<proteinExistence type="predicted"/>
<keyword evidence="3" id="KW-1185">Reference proteome</keyword>
<sequence>MSRRSSVALWVAALVLAVAPYALLLTDAGTYEFSMTTYGGCPGFELNNDLSAYLMPLGAAQPLVVAAGFAVWATLLRRGRRGWSRAVGALVTIAVALPDVVTLSLLAVDRVLDEACAATWEQWLHGWSILWYFHGPLIAAVVVVAVSIRPALSRSSVHG</sequence>
<dbReference type="EMBL" id="JBIAXI010000009">
    <property type="protein sequence ID" value="MFF4774707.1"/>
    <property type="molecule type" value="Genomic_DNA"/>
</dbReference>
<feature type="transmembrane region" description="Helical" evidence="1">
    <location>
        <begin position="128"/>
        <end position="148"/>
    </location>
</feature>
<dbReference type="Proteomes" id="UP001602119">
    <property type="component" value="Unassembled WGS sequence"/>
</dbReference>
<evidence type="ECO:0000256" key="1">
    <source>
        <dbReference type="SAM" id="Phobius"/>
    </source>
</evidence>
<reference evidence="2 3" key="1">
    <citation type="submission" date="2024-10" db="EMBL/GenBank/DDBJ databases">
        <title>The Natural Products Discovery Center: Release of the First 8490 Sequenced Strains for Exploring Actinobacteria Biosynthetic Diversity.</title>
        <authorList>
            <person name="Kalkreuter E."/>
            <person name="Kautsar S.A."/>
            <person name="Yang D."/>
            <person name="Bader C.D."/>
            <person name="Teijaro C.N."/>
            <person name="Fluegel L."/>
            <person name="Davis C.M."/>
            <person name="Simpson J.R."/>
            <person name="Lauterbach L."/>
            <person name="Steele A.D."/>
            <person name="Gui C."/>
            <person name="Meng S."/>
            <person name="Li G."/>
            <person name="Viehrig K."/>
            <person name="Ye F."/>
            <person name="Su P."/>
            <person name="Kiefer A.F."/>
            <person name="Nichols A."/>
            <person name="Cepeda A.J."/>
            <person name="Yan W."/>
            <person name="Fan B."/>
            <person name="Jiang Y."/>
            <person name="Adhikari A."/>
            <person name="Zheng C.-J."/>
            <person name="Schuster L."/>
            <person name="Cowan T.M."/>
            <person name="Smanski M.J."/>
            <person name="Chevrette M.G."/>
            <person name="De Carvalho L.P.S."/>
            <person name="Shen B."/>
        </authorList>
    </citation>
    <scope>NUCLEOTIDE SEQUENCE [LARGE SCALE GENOMIC DNA]</scope>
    <source>
        <strain evidence="2 3">NPDC001281</strain>
    </source>
</reference>
<comment type="caution">
    <text evidence="2">The sequence shown here is derived from an EMBL/GenBank/DDBJ whole genome shotgun (WGS) entry which is preliminary data.</text>
</comment>
<name>A0ABW6V7Y0_MICFU</name>
<keyword evidence="1" id="KW-0812">Transmembrane</keyword>
<evidence type="ECO:0008006" key="4">
    <source>
        <dbReference type="Google" id="ProtNLM"/>
    </source>
</evidence>
<accession>A0ABW6V7Y0</accession>
<evidence type="ECO:0000313" key="3">
    <source>
        <dbReference type="Proteomes" id="UP001602119"/>
    </source>
</evidence>
<protein>
    <recommendedName>
        <fullName evidence="4">DUF1772 domain-containing protein</fullName>
    </recommendedName>
</protein>
<dbReference type="RefSeq" id="WP_387343006.1">
    <property type="nucleotide sequence ID" value="NZ_JBIAXI010000009.1"/>
</dbReference>
<evidence type="ECO:0000313" key="2">
    <source>
        <dbReference type="EMBL" id="MFF4774707.1"/>
    </source>
</evidence>
<gene>
    <name evidence="2" type="ORF">ACFY05_17790</name>
</gene>
<organism evidence="2 3">
    <name type="scientific">Microtetraspora fusca</name>
    <dbReference type="NCBI Taxonomy" id="1997"/>
    <lineage>
        <taxon>Bacteria</taxon>
        <taxon>Bacillati</taxon>
        <taxon>Actinomycetota</taxon>
        <taxon>Actinomycetes</taxon>
        <taxon>Streptosporangiales</taxon>
        <taxon>Streptosporangiaceae</taxon>
        <taxon>Microtetraspora</taxon>
    </lineage>
</organism>